<evidence type="ECO:0008006" key="2">
    <source>
        <dbReference type="Google" id="ProtNLM"/>
    </source>
</evidence>
<name>A0A383BU95_9ZZZZ</name>
<evidence type="ECO:0000313" key="1">
    <source>
        <dbReference type="EMBL" id="SVE23707.1"/>
    </source>
</evidence>
<accession>A0A383BU95</accession>
<organism evidence="1">
    <name type="scientific">marine metagenome</name>
    <dbReference type="NCBI Taxonomy" id="408172"/>
    <lineage>
        <taxon>unclassified sequences</taxon>
        <taxon>metagenomes</taxon>
        <taxon>ecological metagenomes</taxon>
    </lineage>
</organism>
<dbReference type="Gene3D" id="2.60.40.1120">
    <property type="entry name" value="Carboxypeptidase-like, regulatory domain"/>
    <property type="match status" value="1"/>
</dbReference>
<dbReference type="SUPFAM" id="SSF117074">
    <property type="entry name" value="Hypothetical protein PA1324"/>
    <property type="match status" value="1"/>
</dbReference>
<protein>
    <recommendedName>
        <fullName evidence="2">Rhamnogalacturonan lyase domain-containing protein</fullName>
    </recommendedName>
</protein>
<proteinExistence type="predicted"/>
<dbReference type="InterPro" id="IPR008972">
    <property type="entry name" value="Cupredoxin"/>
</dbReference>
<dbReference type="Gene3D" id="2.60.40.420">
    <property type="entry name" value="Cupredoxins - blue copper proteins"/>
    <property type="match status" value="1"/>
</dbReference>
<dbReference type="SUPFAM" id="SSF49503">
    <property type="entry name" value="Cupredoxins"/>
    <property type="match status" value="1"/>
</dbReference>
<sequence>RIQPATLDQYGCMYKPHILAVMTGQEITIKNSDGIMHNVHAMPDINSEFNKAMPKMTKKFDYTFQEEEQDPFPIKCDVHPWMGGYVSVLPHPFFSLTAPNGKFEIRNLPAGTYQIEAWHEKLGVQTATVTVNEGETSTSNFAFSRS</sequence>
<feature type="non-terminal residue" evidence="1">
    <location>
        <position position="1"/>
    </location>
</feature>
<gene>
    <name evidence="1" type="ORF">METZ01_LOCUS476561</name>
</gene>
<dbReference type="EMBL" id="UINC01203446">
    <property type="protein sequence ID" value="SVE23707.1"/>
    <property type="molecule type" value="Genomic_DNA"/>
</dbReference>
<dbReference type="Pfam" id="PF13620">
    <property type="entry name" value="CarboxypepD_reg"/>
    <property type="match status" value="1"/>
</dbReference>
<dbReference type="AlphaFoldDB" id="A0A383BU95"/>
<reference evidence="1" key="1">
    <citation type="submission" date="2018-05" db="EMBL/GenBank/DDBJ databases">
        <authorList>
            <person name="Lanie J.A."/>
            <person name="Ng W.-L."/>
            <person name="Kazmierczak K.M."/>
            <person name="Andrzejewski T.M."/>
            <person name="Davidsen T.M."/>
            <person name="Wayne K.J."/>
            <person name="Tettelin H."/>
            <person name="Glass J.I."/>
            <person name="Rusch D."/>
            <person name="Podicherti R."/>
            <person name="Tsui H.-C.T."/>
            <person name="Winkler M.E."/>
        </authorList>
    </citation>
    <scope>NUCLEOTIDE SEQUENCE</scope>
</reference>